<dbReference type="OrthoDB" id="9808041at2"/>
<accession>A0A143WTY6</accession>
<dbReference type="GO" id="GO:0003848">
    <property type="term" value="F:2-amino-4-hydroxy-6-hydroxymethyldihydropteridine diphosphokinase activity"/>
    <property type="evidence" value="ECO:0007669"/>
    <property type="project" value="UniProtKB-EC"/>
</dbReference>
<dbReference type="Pfam" id="PF01288">
    <property type="entry name" value="HPPK"/>
    <property type="match status" value="1"/>
</dbReference>
<dbReference type="PROSITE" id="PS00794">
    <property type="entry name" value="HPPK"/>
    <property type="match status" value="1"/>
</dbReference>
<evidence type="ECO:0000256" key="9">
    <source>
        <dbReference type="ARBA" id="ARBA00022909"/>
    </source>
</evidence>
<dbReference type="PANTHER" id="PTHR43071:SF1">
    <property type="entry name" value="2-AMINO-4-HYDROXY-6-HYDROXYMETHYLDIHYDROPTERIDINE PYROPHOSPHOKINASE"/>
    <property type="match status" value="1"/>
</dbReference>
<evidence type="ECO:0000313" key="15">
    <source>
        <dbReference type="Proteomes" id="UP000095665"/>
    </source>
</evidence>
<evidence type="ECO:0000256" key="1">
    <source>
        <dbReference type="ARBA" id="ARBA00005051"/>
    </source>
</evidence>
<evidence type="ECO:0000256" key="5">
    <source>
        <dbReference type="ARBA" id="ARBA00022679"/>
    </source>
</evidence>
<name>A0A143WTY6_9ENTR</name>
<evidence type="ECO:0000256" key="4">
    <source>
        <dbReference type="ARBA" id="ARBA00016218"/>
    </source>
</evidence>
<dbReference type="GO" id="GO:0046654">
    <property type="term" value="P:tetrahydrofolate biosynthetic process"/>
    <property type="evidence" value="ECO:0007669"/>
    <property type="project" value="UniProtKB-UniPathway"/>
</dbReference>
<keyword evidence="9" id="KW-0289">Folate biosynthesis</keyword>
<sequence>MERIWIAIGSNFGKPLKQVNTALSELAKLPKTRFLACSSYYRSRPLGLQNQPDFLNAVAVLDTALTPEILLNYIQAIELKQGRVRKANRFGPRTLDLDILLFGMRTIVTPRLTIPHYDIYNREFFLYPLKELSPNLQFPNGVMLSYYLTQVPYNNLTYWNEDLSITTHIPIR</sequence>
<dbReference type="GO" id="GO:0046656">
    <property type="term" value="P:folic acid biosynthetic process"/>
    <property type="evidence" value="ECO:0007669"/>
    <property type="project" value="UniProtKB-KW"/>
</dbReference>
<evidence type="ECO:0000259" key="13">
    <source>
        <dbReference type="PROSITE" id="PS00794"/>
    </source>
</evidence>
<dbReference type="SUPFAM" id="SSF55083">
    <property type="entry name" value="6-hydroxymethyl-7,8-dihydropterin pyrophosphokinase, HPPK"/>
    <property type="match status" value="1"/>
</dbReference>
<comment type="similarity">
    <text evidence="2">Belongs to the HPPK family.</text>
</comment>
<dbReference type="KEGG" id="ged:FVIR_GE00479"/>
<evidence type="ECO:0000256" key="12">
    <source>
        <dbReference type="ARBA" id="ARBA00033413"/>
    </source>
</evidence>
<reference evidence="15" key="1">
    <citation type="submission" date="2016-01" db="EMBL/GenBank/DDBJ databases">
        <authorList>
            <person name="Husnik F."/>
        </authorList>
    </citation>
    <scope>NUCLEOTIDE SEQUENCE [LARGE SCALE GENOMIC DNA]</scope>
</reference>
<protein>
    <recommendedName>
        <fullName evidence="4">2-amino-4-hydroxy-6-hydroxymethyldihydropteridine pyrophosphokinase</fullName>
        <ecNumber evidence="3">2.7.6.3</ecNumber>
    </recommendedName>
    <alternativeName>
        <fullName evidence="11">6-hydroxymethyl-7,8-dihydropterin pyrophosphokinase</fullName>
    </alternativeName>
    <alternativeName>
        <fullName evidence="12">7,8-dihydro-6-hydroxymethylpterin-pyrophosphokinase</fullName>
    </alternativeName>
</protein>
<proteinExistence type="inferred from homology"/>
<dbReference type="PANTHER" id="PTHR43071">
    <property type="entry name" value="2-AMINO-4-HYDROXY-6-HYDROXYMETHYLDIHYDROPTERIDINE PYROPHOSPHOKINASE"/>
    <property type="match status" value="1"/>
</dbReference>
<dbReference type="Gene3D" id="3.30.70.560">
    <property type="entry name" value="7,8-Dihydro-6-hydroxymethylpterin-pyrophosphokinase HPPK"/>
    <property type="match status" value="1"/>
</dbReference>
<dbReference type="AlphaFoldDB" id="A0A143WTY6"/>
<evidence type="ECO:0000256" key="3">
    <source>
        <dbReference type="ARBA" id="ARBA00013253"/>
    </source>
</evidence>
<dbReference type="Proteomes" id="UP000095665">
    <property type="component" value="Chromosome I"/>
</dbReference>
<keyword evidence="7 14" id="KW-0418">Kinase</keyword>
<dbReference type="GO" id="GO:0016301">
    <property type="term" value="F:kinase activity"/>
    <property type="evidence" value="ECO:0007669"/>
    <property type="project" value="UniProtKB-KW"/>
</dbReference>
<evidence type="ECO:0000256" key="10">
    <source>
        <dbReference type="ARBA" id="ARBA00029409"/>
    </source>
</evidence>
<dbReference type="STRING" id="1070130.FVIR_GE00479"/>
<dbReference type="EMBL" id="LN999832">
    <property type="protein sequence ID" value="CUX96319.1"/>
    <property type="molecule type" value="Genomic_DNA"/>
</dbReference>
<organism evidence="14 15">
    <name type="scientific">Candidatus Gullanella endobia</name>
    <dbReference type="NCBI Taxonomy" id="1070130"/>
    <lineage>
        <taxon>Bacteria</taxon>
        <taxon>Pseudomonadati</taxon>
        <taxon>Pseudomonadota</taxon>
        <taxon>Gammaproteobacteria</taxon>
        <taxon>Enterobacterales</taxon>
        <taxon>Enterobacteriaceae</taxon>
        <taxon>Candidatus Gullanella</taxon>
    </lineage>
</organism>
<evidence type="ECO:0000256" key="7">
    <source>
        <dbReference type="ARBA" id="ARBA00022777"/>
    </source>
</evidence>
<keyword evidence="15" id="KW-1185">Reference proteome</keyword>
<dbReference type="RefSeq" id="WP_067498494.1">
    <property type="nucleotide sequence ID" value="NZ_LN999832.1"/>
</dbReference>
<keyword evidence="5 14" id="KW-0808">Transferase</keyword>
<feature type="domain" description="7,8-dihydro-6-hydroxymethylpterin-pyrophosphokinase" evidence="13">
    <location>
        <begin position="89"/>
        <end position="100"/>
    </location>
</feature>
<gene>
    <name evidence="14" type="primary">folK</name>
    <name evidence="14" type="ORF">FVIR_GE00479</name>
</gene>
<dbReference type="PATRIC" id="fig|1070130.3.peg.802"/>
<dbReference type="GO" id="GO:0005524">
    <property type="term" value="F:ATP binding"/>
    <property type="evidence" value="ECO:0007669"/>
    <property type="project" value="UniProtKB-KW"/>
</dbReference>
<dbReference type="NCBIfam" id="TIGR01498">
    <property type="entry name" value="folK"/>
    <property type="match status" value="1"/>
</dbReference>
<dbReference type="InterPro" id="IPR035907">
    <property type="entry name" value="Hppk_sf"/>
</dbReference>
<keyword evidence="6" id="KW-0547">Nucleotide-binding</keyword>
<dbReference type="EC" id="2.7.6.3" evidence="3"/>
<dbReference type="UniPathway" id="UPA00077">
    <property type="reaction ID" value="UER00155"/>
</dbReference>
<evidence type="ECO:0000256" key="2">
    <source>
        <dbReference type="ARBA" id="ARBA00005810"/>
    </source>
</evidence>
<evidence type="ECO:0000256" key="8">
    <source>
        <dbReference type="ARBA" id="ARBA00022840"/>
    </source>
</evidence>
<evidence type="ECO:0000313" key="14">
    <source>
        <dbReference type="EMBL" id="CUX96319.1"/>
    </source>
</evidence>
<dbReference type="InterPro" id="IPR000550">
    <property type="entry name" value="Hppk"/>
</dbReference>
<comment type="pathway">
    <text evidence="1">Cofactor biosynthesis; tetrahydrofolate biosynthesis; 2-amino-4-hydroxy-6-hydroxymethyl-7,8-dihydropteridine diphosphate from 7,8-dihydroneopterin triphosphate: step 4/4.</text>
</comment>
<keyword evidence="8" id="KW-0067">ATP-binding</keyword>
<comment type="function">
    <text evidence="10">Catalyzes the transfer of pyrophosphate from adenosine triphosphate (ATP) to 6-hydroxymethyl-7,8-dihydropterin, an enzymatic step in folate biosynthesis pathway.</text>
</comment>
<evidence type="ECO:0000256" key="11">
    <source>
        <dbReference type="ARBA" id="ARBA00029766"/>
    </source>
</evidence>
<evidence type="ECO:0000256" key="6">
    <source>
        <dbReference type="ARBA" id="ARBA00022741"/>
    </source>
</evidence>
<dbReference type="CDD" id="cd00483">
    <property type="entry name" value="HPPK"/>
    <property type="match status" value="1"/>
</dbReference>